<organism evidence="1">
    <name type="scientific">uncultured Caudovirales phage</name>
    <dbReference type="NCBI Taxonomy" id="2100421"/>
    <lineage>
        <taxon>Viruses</taxon>
        <taxon>Duplodnaviria</taxon>
        <taxon>Heunggongvirae</taxon>
        <taxon>Uroviricota</taxon>
        <taxon>Caudoviricetes</taxon>
        <taxon>Peduoviridae</taxon>
        <taxon>Maltschvirus</taxon>
        <taxon>Maltschvirus maltsch</taxon>
    </lineage>
</organism>
<proteinExistence type="predicted"/>
<sequence length="81" mass="9495">MTWKDFSIIVMGKEKKELNEWARTRNLAYIIYLSNTSESSPKSIRAFWHIPAIDEAEEIEDEKTMLSDEQLARTLQLYGVN</sequence>
<evidence type="ECO:0000313" key="1">
    <source>
        <dbReference type="EMBL" id="CAB5218417.1"/>
    </source>
</evidence>
<gene>
    <name evidence="1" type="ORF">UFOVP213_13</name>
</gene>
<accession>A0A6J7WL06</accession>
<name>A0A6J7WL06_9CAUD</name>
<dbReference type="EMBL" id="LR798258">
    <property type="protein sequence ID" value="CAB5218417.1"/>
    <property type="molecule type" value="Genomic_DNA"/>
</dbReference>
<protein>
    <submittedName>
        <fullName evidence="1">Uncharacterized protein</fullName>
    </submittedName>
</protein>
<reference evidence="1" key="1">
    <citation type="submission" date="2020-05" db="EMBL/GenBank/DDBJ databases">
        <authorList>
            <person name="Chiriac C."/>
            <person name="Salcher M."/>
            <person name="Ghai R."/>
            <person name="Kavagutti S V."/>
        </authorList>
    </citation>
    <scope>NUCLEOTIDE SEQUENCE</scope>
</reference>